<dbReference type="EMBL" id="JBHSWB010000001">
    <property type="protein sequence ID" value="MFC6660211.1"/>
    <property type="molecule type" value="Genomic_DNA"/>
</dbReference>
<comment type="caution">
    <text evidence="1">The sequence shown here is derived from an EMBL/GenBank/DDBJ whole genome shotgun (WGS) entry which is preliminary data.</text>
</comment>
<protein>
    <submittedName>
        <fullName evidence="1">Uncharacterized protein</fullName>
    </submittedName>
</protein>
<organism evidence="1 2">
    <name type="scientific">Deinococcus multiflagellatus</name>
    <dbReference type="NCBI Taxonomy" id="1656887"/>
    <lineage>
        <taxon>Bacteria</taxon>
        <taxon>Thermotogati</taxon>
        <taxon>Deinococcota</taxon>
        <taxon>Deinococci</taxon>
        <taxon>Deinococcales</taxon>
        <taxon>Deinococcaceae</taxon>
        <taxon>Deinococcus</taxon>
    </lineage>
</organism>
<dbReference type="RefSeq" id="WP_224607669.1">
    <property type="nucleotide sequence ID" value="NZ_JAIQXV010000007.1"/>
</dbReference>
<evidence type="ECO:0000313" key="1">
    <source>
        <dbReference type="EMBL" id="MFC6660211.1"/>
    </source>
</evidence>
<accession>A0ABW1ZH89</accession>
<reference evidence="2" key="1">
    <citation type="journal article" date="2019" name="Int. J. Syst. Evol. Microbiol.">
        <title>The Global Catalogue of Microorganisms (GCM) 10K type strain sequencing project: providing services to taxonomists for standard genome sequencing and annotation.</title>
        <authorList>
            <consortium name="The Broad Institute Genomics Platform"/>
            <consortium name="The Broad Institute Genome Sequencing Center for Infectious Disease"/>
            <person name="Wu L."/>
            <person name="Ma J."/>
        </authorList>
    </citation>
    <scope>NUCLEOTIDE SEQUENCE [LARGE SCALE GENOMIC DNA]</scope>
    <source>
        <strain evidence="2">CCUG 63830</strain>
    </source>
</reference>
<name>A0ABW1ZH89_9DEIO</name>
<proteinExistence type="predicted"/>
<keyword evidence="2" id="KW-1185">Reference proteome</keyword>
<gene>
    <name evidence="1" type="ORF">ACFP90_07460</name>
</gene>
<sequence length="157" mass="17292">MTNAASLQLSSALWGTFSALLDGPATPRALANRLGRPLAIIVQDLQRLCSQNMVIEDGTERTGRFVERRYRLPEGALQIHDQSALPLALRETERGYYRATLRQLPAAGGLVAVSVEPALMHEALTRTRHLLDELERASQPGTGVRFNLLSVGYQEDV</sequence>
<dbReference type="SUPFAM" id="SSF46785">
    <property type="entry name" value="Winged helix' DNA-binding domain"/>
    <property type="match status" value="1"/>
</dbReference>
<dbReference type="InterPro" id="IPR036390">
    <property type="entry name" value="WH_DNA-bd_sf"/>
</dbReference>
<evidence type="ECO:0000313" key="2">
    <source>
        <dbReference type="Proteomes" id="UP001596317"/>
    </source>
</evidence>
<dbReference type="Proteomes" id="UP001596317">
    <property type="component" value="Unassembled WGS sequence"/>
</dbReference>